<sequence>MIRKELRRLFWKFAGVYVIGFLLLSTLSFILLNTKWFPIFPRSNESIAYNFIRAFDKIPIVLLYLPFLKKEMYNSTINSLLELQDLTLAEYVERCQLDKSYVKRKKGKLVIRFAKQGEVLDFMENHLPSELLEDP</sequence>
<evidence type="ECO:0000313" key="3">
    <source>
        <dbReference type="Proteomes" id="UP000664601"/>
    </source>
</evidence>
<comment type="caution">
    <text evidence="2">The sequence shown here is derived from an EMBL/GenBank/DDBJ whole genome shotgun (WGS) entry which is preliminary data.</text>
</comment>
<dbReference type="EMBL" id="JAFREM010000010">
    <property type="protein sequence ID" value="MBO1305688.1"/>
    <property type="molecule type" value="Genomic_DNA"/>
</dbReference>
<gene>
    <name evidence="2" type="ORF">JZO70_05935</name>
</gene>
<organism evidence="2 3">
    <name type="scientific">Candidatus Enterococcus moelleringii</name>
    <dbReference type="NCBI Taxonomy" id="2815325"/>
    <lineage>
        <taxon>Bacteria</taxon>
        <taxon>Bacillati</taxon>
        <taxon>Bacillota</taxon>
        <taxon>Bacilli</taxon>
        <taxon>Lactobacillales</taxon>
        <taxon>Enterococcaceae</taxon>
        <taxon>Enterococcus</taxon>
    </lineage>
</organism>
<keyword evidence="1" id="KW-1133">Transmembrane helix</keyword>
<feature type="transmembrane region" description="Helical" evidence="1">
    <location>
        <begin position="9"/>
        <end position="32"/>
    </location>
</feature>
<protein>
    <submittedName>
        <fullName evidence="2">Uncharacterized protein</fullName>
    </submittedName>
</protein>
<evidence type="ECO:0000313" key="2">
    <source>
        <dbReference type="EMBL" id="MBO1305688.1"/>
    </source>
</evidence>
<name>A0ABS3L9E1_9ENTE</name>
<accession>A0ABS3L9E1</accession>
<keyword evidence="3" id="KW-1185">Reference proteome</keyword>
<dbReference type="Proteomes" id="UP000664601">
    <property type="component" value="Unassembled WGS sequence"/>
</dbReference>
<feature type="transmembrane region" description="Helical" evidence="1">
    <location>
        <begin position="47"/>
        <end position="67"/>
    </location>
</feature>
<reference evidence="2 3" key="1">
    <citation type="submission" date="2021-03" db="EMBL/GenBank/DDBJ databases">
        <title>Enterococcal diversity collection.</title>
        <authorList>
            <person name="Gilmore M.S."/>
            <person name="Schwartzman J."/>
            <person name="Van Tyne D."/>
            <person name="Martin M."/>
            <person name="Earl A.M."/>
            <person name="Manson A.L."/>
            <person name="Straub T."/>
            <person name="Salamzade R."/>
            <person name="Saavedra J."/>
            <person name="Lebreton F."/>
            <person name="Prichula J."/>
            <person name="Schaufler K."/>
            <person name="Gaca A."/>
            <person name="Sgardioli B."/>
            <person name="Wagenaar J."/>
            <person name="Strong T."/>
        </authorList>
    </citation>
    <scope>NUCLEOTIDE SEQUENCE [LARGE SCALE GENOMIC DNA]</scope>
    <source>
        <strain evidence="2 3">669A</strain>
    </source>
</reference>
<proteinExistence type="predicted"/>
<dbReference type="RefSeq" id="WP_207672628.1">
    <property type="nucleotide sequence ID" value="NZ_JAFREM010000010.1"/>
</dbReference>
<evidence type="ECO:0000256" key="1">
    <source>
        <dbReference type="SAM" id="Phobius"/>
    </source>
</evidence>
<keyword evidence="1" id="KW-0812">Transmembrane</keyword>
<keyword evidence="1" id="KW-0472">Membrane</keyword>